<dbReference type="InterPro" id="IPR007159">
    <property type="entry name" value="SpoVT-AbrB_dom"/>
</dbReference>
<reference evidence="9 10" key="1">
    <citation type="submission" date="2019-03" db="EMBL/GenBank/DDBJ databases">
        <title>Genomic Encyclopedia of Type Strains, Phase IV (KMG-IV): sequencing the most valuable type-strain genomes for metagenomic binning, comparative biology and taxonomic classification.</title>
        <authorList>
            <person name="Goeker M."/>
        </authorList>
    </citation>
    <scope>NUCLEOTIDE SEQUENCE [LARGE SCALE GENOMIC DNA]</scope>
    <source>
        <strain evidence="9 10">DSM 100451</strain>
    </source>
</reference>
<name>A0A4R1R3X3_9FIRM</name>
<dbReference type="CDD" id="cd16321">
    <property type="entry name" value="MraZ_C"/>
    <property type="match status" value="1"/>
</dbReference>
<dbReference type="Pfam" id="PF02381">
    <property type="entry name" value="MraZ"/>
    <property type="match status" value="2"/>
</dbReference>
<dbReference type="STRING" id="1650663.GCA_001486665_02696"/>
<dbReference type="EMBL" id="SLUM01000004">
    <property type="protein sequence ID" value="TCL60145.1"/>
    <property type="molecule type" value="Genomic_DNA"/>
</dbReference>
<dbReference type="InterPro" id="IPR003444">
    <property type="entry name" value="MraZ"/>
</dbReference>
<evidence type="ECO:0000313" key="9">
    <source>
        <dbReference type="EMBL" id="TCL60145.1"/>
    </source>
</evidence>
<evidence type="ECO:0000256" key="4">
    <source>
        <dbReference type="ARBA" id="ARBA00023015"/>
    </source>
</evidence>
<evidence type="ECO:0000256" key="2">
    <source>
        <dbReference type="ARBA" id="ARBA00022490"/>
    </source>
</evidence>
<gene>
    <name evidence="7" type="primary">mraZ</name>
    <name evidence="9" type="ORF">EDD77_10421</name>
</gene>
<dbReference type="RefSeq" id="WP_058965761.1">
    <property type="nucleotide sequence ID" value="NZ_CABKVM010000018.1"/>
</dbReference>
<dbReference type="InterPro" id="IPR038619">
    <property type="entry name" value="MraZ_sf"/>
</dbReference>
<feature type="domain" description="SpoVT-AbrB" evidence="8">
    <location>
        <begin position="74"/>
        <end position="117"/>
    </location>
</feature>
<dbReference type="GO" id="GO:0009295">
    <property type="term" value="C:nucleoid"/>
    <property type="evidence" value="ECO:0007669"/>
    <property type="project" value="UniProtKB-SubCell"/>
</dbReference>
<dbReference type="InterPro" id="IPR037914">
    <property type="entry name" value="SpoVT-AbrB_sf"/>
</dbReference>
<dbReference type="NCBIfam" id="TIGR00242">
    <property type="entry name" value="division/cell wall cluster transcriptional repressor MraZ"/>
    <property type="match status" value="1"/>
</dbReference>
<dbReference type="InterPro" id="IPR035642">
    <property type="entry name" value="MraZ_N"/>
</dbReference>
<dbReference type="CDD" id="cd16320">
    <property type="entry name" value="MraZ_N"/>
    <property type="match status" value="1"/>
</dbReference>
<evidence type="ECO:0000313" key="10">
    <source>
        <dbReference type="Proteomes" id="UP000295184"/>
    </source>
</evidence>
<dbReference type="Proteomes" id="UP000295184">
    <property type="component" value="Unassembled WGS sequence"/>
</dbReference>
<dbReference type="InterPro" id="IPR020603">
    <property type="entry name" value="MraZ_dom"/>
</dbReference>
<dbReference type="OrthoDB" id="9807753at2"/>
<comment type="similarity">
    <text evidence="7">Belongs to the MraZ family.</text>
</comment>
<keyword evidence="6 7" id="KW-0804">Transcription</keyword>
<dbReference type="GO" id="GO:2000143">
    <property type="term" value="P:negative regulation of DNA-templated transcription initiation"/>
    <property type="evidence" value="ECO:0007669"/>
    <property type="project" value="TreeGrafter"/>
</dbReference>
<accession>A0A4R1R3X3</accession>
<evidence type="ECO:0000256" key="7">
    <source>
        <dbReference type="HAMAP-Rule" id="MF_01008"/>
    </source>
</evidence>
<proteinExistence type="inferred from homology"/>
<comment type="subunit">
    <text evidence="7">Forms oligomers.</text>
</comment>
<keyword evidence="4 7" id="KW-0805">Transcription regulation</keyword>
<protein>
    <recommendedName>
        <fullName evidence="1 7">Transcriptional regulator MraZ</fullName>
    </recommendedName>
</protein>
<comment type="caution">
    <text evidence="9">The sequence shown here is derived from an EMBL/GenBank/DDBJ whole genome shotgun (WGS) entry which is preliminary data.</text>
</comment>
<evidence type="ECO:0000256" key="3">
    <source>
        <dbReference type="ARBA" id="ARBA00022737"/>
    </source>
</evidence>
<organism evidence="9 10">
    <name type="scientific">Allofournierella massiliensis</name>
    <dbReference type="NCBI Taxonomy" id="1650663"/>
    <lineage>
        <taxon>Bacteria</taxon>
        <taxon>Bacillati</taxon>
        <taxon>Bacillota</taxon>
        <taxon>Clostridia</taxon>
        <taxon>Eubacteriales</taxon>
        <taxon>Oscillospiraceae</taxon>
        <taxon>Allofournierella</taxon>
    </lineage>
</organism>
<keyword evidence="3" id="KW-0677">Repeat</keyword>
<dbReference type="PROSITE" id="PS51740">
    <property type="entry name" value="SPOVT_ABRB"/>
    <property type="match status" value="2"/>
</dbReference>
<dbReference type="InterPro" id="IPR035644">
    <property type="entry name" value="MraZ_C"/>
</dbReference>
<evidence type="ECO:0000256" key="5">
    <source>
        <dbReference type="ARBA" id="ARBA00023125"/>
    </source>
</evidence>
<keyword evidence="2 7" id="KW-0963">Cytoplasm</keyword>
<dbReference type="PANTHER" id="PTHR34701:SF1">
    <property type="entry name" value="TRANSCRIPTIONAL REGULATOR MRAZ"/>
    <property type="match status" value="1"/>
</dbReference>
<dbReference type="AlphaFoldDB" id="A0A4R1R3X3"/>
<evidence type="ECO:0000256" key="6">
    <source>
        <dbReference type="ARBA" id="ARBA00023163"/>
    </source>
</evidence>
<dbReference type="GO" id="GO:0000976">
    <property type="term" value="F:transcription cis-regulatory region binding"/>
    <property type="evidence" value="ECO:0007669"/>
    <property type="project" value="TreeGrafter"/>
</dbReference>
<evidence type="ECO:0000256" key="1">
    <source>
        <dbReference type="ARBA" id="ARBA00013860"/>
    </source>
</evidence>
<dbReference type="Gene3D" id="3.40.1550.20">
    <property type="entry name" value="Transcriptional regulator MraZ domain"/>
    <property type="match status" value="1"/>
</dbReference>
<dbReference type="SUPFAM" id="SSF89447">
    <property type="entry name" value="AbrB/MazE/MraZ-like"/>
    <property type="match status" value="1"/>
</dbReference>
<dbReference type="GO" id="GO:0005737">
    <property type="term" value="C:cytoplasm"/>
    <property type="evidence" value="ECO:0007669"/>
    <property type="project" value="UniProtKB-UniRule"/>
</dbReference>
<sequence length="139" mass="15940">MLMGEYNYAIDEKGRLNFPARFREQMGQVFVITRWMDNCLVAFPESEWQLICEKLQGKSMVKTREIQRFLFAMATEVTPDKQGRVLISPSLRTHAGLQKDVTIIGVGKHAEIWDTAAWQEKQAGFGSEQLEAAMEELEL</sequence>
<dbReference type="PANTHER" id="PTHR34701">
    <property type="entry name" value="TRANSCRIPTIONAL REGULATOR MRAZ"/>
    <property type="match status" value="1"/>
</dbReference>
<dbReference type="GO" id="GO:0003700">
    <property type="term" value="F:DNA-binding transcription factor activity"/>
    <property type="evidence" value="ECO:0007669"/>
    <property type="project" value="UniProtKB-UniRule"/>
</dbReference>
<feature type="domain" description="SpoVT-AbrB" evidence="8">
    <location>
        <begin position="5"/>
        <end position="47"/>
    </location>
</feature>
<dbReference type="GeneID" id="97382329"/>
<evidence type="ECO:0000259" key="8">
    <source>
        <dbReference type="PROSITE" id="PS51740"/>
    </source>
</evidence>
<keyword evidence="5 7" id="KW-0238">DNA-binding</keyword>
<dbReference type="HAMAP" id="MF_01008">
    <property type="entry name" value="MraZ"/>
    <property type="match status" value="1"/>
</dbReference>
<comment type="subcellular location">
    <subcellularLocation>
        <location evidence="7">Cytoplasm</location>
        <location evidence="7">Nucleoid</location>
    </subcellularLocation>
</comment>